<name>A0A645BL67_9ZZZZ</name>
<evidence type="ECO:0000313" key="2">
    <source>
        <dbReference type="EMBL" id="MPM65942.1"/>
    </source>
</evidence>
<gene>
    <name evidence="2" type="primary">pncC_13</name>
    <name evidence="2" type="ORF">SDC9_112846</name>
</gene>
<evidence type="ECO:0000259" key="1">
    <source>
        <dbReference type="Pfam" id="PF02464"/>
    </source>
</evidence>
<dbReference type="SUPFAM" id="SSF142433">
    <property type="entry name" value="CinA-like"/>
    <property type="match status" value="1"/>
</dbReference>
<accession>A0A645BL67</accession>
<dbReference type="EMBL" id="VSSQ01020799">
    <property type="protein sequence ID" value="MPM65942.1"/>
    <property type="molecule type" value="Genomic_DNA"/>
</dbReference>
<dbReference type="InterPro" id="IPR008136">
    <property type="entry name" value="CinA_C"/>
</dbReference>
<sequence length="191" mass="20456">MTANEKKGRELLQGLFAEMLPIAEPYFVSDRDEMIAQTLLREMIDSGKSFCTAESCTGGYIAHLITSVPGSSAAFKGSVVAYANEIKENLLKVSSNTLEQFGAVSSQTVCEMAKNARLVLNTDYAIAVSGIAGPDGGTAEKPVGLVWIAVASENGVESQELKLGGLREVIIARSAVSAMFMCLRKKRKENK</sequence>
<dbReference type="EC" id="3.5.1.42" evidence="2"/>
<comment type="caution">
    <text evidence="2">The sequence shown here is derived from an EMBL/GenBank/DDBJ whole genome shotgun (WGS) entry which is preliminary data.</text>
</comment>
<dbReference type="InterPro" id="IPR036653">
    <property type="entry name" value="CinA-like_C"/>
</dbReference>
<proteinExistence type="predicted"/>
<dbReference type="GO" id="GO:0019159">
    <property type="term" value="F:nicotinamide-nucleotide amidase activity"/>
    <property type="evidence" value="ECO:0007669"/>
    <property type="project" value="UniProtKB-EC"/>
</dbReference>
<feature type="domain" description="CinA C-terminal" evidence="1">
    <location>
        <begin position="34"/>
        <end position="182"/>
    </location>
</feature>
<dbReference type="NCBIfam" id="TIGR00199">
    <property type="entry name" value="PncC_domain"/>
    <property type="match status" value="1"/>
</dbReference>
<keyword evidence="2" id="KW-0378">Hydrolase</keyword>
<dbReference type="AlphaFoldDB" id="A0A645BL67"/>
<protein>
    <submittedName>
        <fullName evidence="2">Nicotinamide-nucleotide amidohydrolase PncC</fullName>
        <ecNumber evidence="2">3.5.1.42</ecNumber>
    </submittedName>
</protein>
<organism evidence="2">
    <name type="scientific">bioreactor metagenome</name>
    <dbReference type="NCBI Taxonomy" id="1076179"/>
    <lineage>
        <taxon>unclassified sequences</taxon>
        <taxon>metagenomes</taxon>
        <taxon>ecological metagenomes</taxon>
    </lineage>
</organism>
<dbReference type="Gene3D" id="3.90.950.20">
    <property type="entry name" value="CinA-like"/>
    <property type="match status" value="1"/>
</dbReference>
<reference evidence="2" key="1">
    <citation type="submission" date="2019-08" db="EMBL/GenBank/DDBJ databases">
        <authorList>
            <person name="Kucharzyk K."/>
            <person name="Murdoch R.W."/>
            <person name="Higgins S."/>
            <person name="Loffler F."/>
        </authorList>
    </citation>
    <scope>NUCLEOTIDE SEQUENCE</scope>
</reference>
<dbReference type="Pfam" id="PF02464">
    <property type="entry name" value="CinA"/>
    <property type="match status" value="1"/>
</dbReference>